<feature type="compositionally biased region" description="Polar residues" evidence="1">
    <location>
        <begin position="63"/>
        <end position="73"/>
    </location>
</feature>
<gene>
    <name evidence="2" type="ORF">OFLC_LOCUS8502</name>
</gene>
<evidence type="ECO:0000313" key="4">
    <source>
        <dbReference type="WBParaSite" id="OFLC_0000850001-mRNA-1"/>
    </source>
</evidence>
<keyword evidence="3" id="KW-1185">Reference proteome</keyword>
<feature type="region of interest" description="Disordered" evidence="1">
    <location>
        <begin position="62"/>
        <end position="92"/>
    </location>
</feature>
<name>A0A183HLY9_9BILA</name>
<evidence type="ECO:0000313" key="2">
    <source>
        <dbReference type="EMBL" id="VDO55986.1"/>
    </source>
</evidence>
<sequence>MAVIDSTTTAESPSPKVIEIGDDAFLENAVDTNDSTLDFSPKATAAAMVTTTVKTSTNIAKTSRSSPLITTDMQTEEPITSPLFFGNDGDNDEEVKIQNMRA</sequence>
<accession>A0A183HLY9</accession>
<evidence type="ECO:0000256" key="1">
    <source>
        <dbReference type="SAM" id="MobiDB-lite"/>
    </source>
</evidence>
<evidence type="ECO:0000313" key="3">
    <source>
        <dbReference type="Proteomes" id="UP000267606"/>
    </source>
</evidence>
<dbReference type="STRING" id="387005.A0A183HLY9"/>
<reference evidence="4" key="1">
    <citation type="submission" date="2016-06" db="UniProtKB">
        <authorList>
            <consortium name="WormBaseParasite"/>
        </authorList>
    </citation>
    <scope>IDENTIFICATION</scope>
</reference>
<reference evidence="2 3" key="2">
    <citation type="submission" date="2018-11" db="EMBL/GenBank/DDBJ databases">
        <authorList>
            <consortium name="Pathogen Informatics"/>
        </authorList>
    </citation>
    <scope>NUCLEOTIDE SEQUENCE [LARGE SCALE GENOMIC DNA]</scope>
</reference>
<dbReference type="WBParaSite" id="OFLC_0000850001-mRNA-1">
    <property type="protein sequence ID" value="OFLC_0000850001-mRNA-1"/>
    <property type="gene ID" value="OFLC_0000850001"/>
</dbReference>
<dbReference type="Proteomes" id="UP000267606">
    <property type="component" value="Unassembled WGS sequence"/>
</dbReference>
<proteinExistence type="predicted"/>
<protein>
    <submittedName>
        <fullName evidence="2 4">Uncharacterized protein</fullName>
    </submittedName>
</protein>
<dbReference type="AlphaFoldDB" id="A0A183HLY9"/>
<organism evidence="4">
    <name type="scientific">Onchocerca flexuosa</name>
    <dbReference type="NCBI Taxonomy" id="387005"/>
    <lineage>
        <taxon>Eukaryota</taxon>
        <taxon>Metazoa</taxon>
        <taxon>Ecdysozoa</taxon>
        <taxon>Nematoda</taxon>
        <taxon>Chromadorea</taxon>
        <taxon>Rhabditida</taxon>
        <taxon>Spirurina</taxon>
        <taxon>Spiruromorpha</taxon>
        <taxon>Filarioidea</taxon>
        <taxon>Onchocercidae</taxon>
        <taxon>Onchocerca</taxon>
    </lineage>
</organism>
<dbReference type="EMBL" id="UZAJ01009665">
    <property type="protein sequence ID" value="VDO55986.1"/>
    <property type="molecule type" value="Genomic_DNA"/>
</dbReference>